<evidence type="ECO:0000313" key="3">
    <source>
        <dbReference type="Proteomes" id="UP000322545"/>
    </source>
</evidence>
<dbReference type="AlphaFoldDB" id="A0A1M7C4Y0"/>
<dbReference type="InterPro" id="IPR012338">
    <property type="entry name" value="Beta-lactam/transpept-like"/>
</dbReference>
<proteinExistence type="predicted"/>
<dbReference type="Gene3D" id="3.40.710.10">
    <property type="entry name" value="DD-peptidase/beta-lactamase superfamily"/>
    <property type="match status" value="1"/>
</dbReference>
<protein>
    <submittedName>
        <fullName evidence="2">CubicO group peptidase, beta-lactamase class C family</fullName>
    </submittedName>
</protein>
<evidence type="ECO:0000313" key="2">
    <source>
        <dbReference type="EMBL" id="SHL62275.1"/>
    </source>
</evidence>
<dbReference type="SUPFAM" id="SSF56601">
    <property type="entry name" value="beta-lactamase/transpeptidase-like"/>
    <property type="match status" value="1"/>
</dbReference>
<reference evidence="2 3" key="1">
    <citation type="submission" date="2016-11" db="EMBL/GenBank/DDBJ databases">
        <authorList>
            <person name="Varghese N."/>
            <person name="Submissions S."/>
        </authorList>
    </citation>
    <scope>NUCLEOTIDE SEQUENCE [LARGE SCALE GENOMIC DNA]</scope>
    <source>
        <strain evidence="2 3">DSM 28249</strain>
    </source>
</reference>
<accession>A0A1M7C4Y0</accession>
<dbReference type="Pfam" id="PF00144">
    <property type="entry name" value="Beta-lactamase"/>
    <property type="match status" value="1"/>
</dbReference>
<dbReference type="InterPro" id="IPR050789">
    <property type="entry name" value="Diverse_Enzym_Activities"/>
</dbReference>
<organism evidence="2 3">
    <name type="scientific">Roseovarius litoreus</name>
    <dbReference type="NCBI Taxonomy" id="1155722"/>
    <lineage>
        <taxon>Bacteria</taxon>
        <taxon>Pseudomonadati</taxon>
        <taxon>Pseudomonadota</taxon>
        <taxon>Alphaproteobacteria</taxon>
        <taxon>Rhodobacterales</taxon>
        <taxon>Roseobacteraceae</taxon>
        <taxon>Roseovarius</taxon>
    </lineage>
</organism>
<gene>
    <name evidence="2" type="ORF">SAMN05443432_10233</name>
</gene>
<evidence type="ECO:0000259" key="1">
    <source>
        <dbReference type="Pfam" id="PF00144"/>
    </source>
</evidence>
<keyword evidence="3" id="KW-1185">Reference proteome</keyword>
<dbReference type="PANTHER" id="PTHR43283">
    <property type="entry name" value="BETA-LACTAMASE-RELATED"/>
    <property type="match status" value="1"/>
</dbReference>
<dbReference type="PANTHER" id="PTHR43283:SF7">
    <property type="entry name" value="BETA-LACTAMASE-RELATED DOMAIN-CONTAINING PROTEIN"/>
    <property type="match status" value="1"/>
</dbReference>
<sequence length="345" mass="36384">MGGLLDGGGLCWHGRGMMKRRSFCTGLGAALTAPGVARAQAGSWEAELRVALEGMPQLHSLQIDRGNEVIFADAPRGPGLDRLANIKSCSKSLVALLLGTALDRGEIAGVSATLAEVAPGLLPRDATPGAGEITMEDLVTLRAGLERTSGANYGEWVQSPNWLADALRRPMVARPGTRMLYSTGSTHILGAALSEATGQSLLRLARDRLGGPLGIEIPAWTRDPQGYYLGGNEMALRPTAMLKIARMLRDNGAFGGQQVVSEAFMAASVEPRARSPWSGLSYGYGWFLSPSGYVLGRGYGGQIIAAHRDRGLAVAITSDPTRPARSEGYFGDLMRLLDGPILAAG</sequence>
<dbReference type="EMBL" id="FRCB01000002">
    <property type="protein sequence ID" value="SHL62275.1"/>
    <property type="molecule type" value="Genomic_DNA"/>
</dbReference>
<dbReference type="Proteomes" id="UP000322545">
    <property type="component" value="Unassembled WGS sequence"/>
</dbReference>
<feature type="domain" description="Beta-lactamase-related" evidence="1">
    <location>
        <begin position="78"/>
        <end position="323"/>
    </location>
</feature>
<name>A0A1M7C4Y0_9RHOB</name>
<dbReference type="InterPro" id="IPR001466">
    <property type="entry name" value="Beta-lactam-related"/>
</dbReference>